<reference evidence="2 3" key="1">
    <citation type="submission" date="2024-06" db="EMBL/GenBank/DDBJ databases">
        <title>Flavobacterium spp. isolated from glacier.</title>
        <authorList>
            <person name="Han D."/>
        </authorList>
    </citation>
    <scope>NUCLEOTIDE SEQUENCE [LARGE SCALE GENOMIC DNA]</scope>
    <source>
        <strain evidence="2 3">LS2P90</strain>
    </source>
</reference>
<keyword evidence="3" id="KW-1185">Reference proteome</keyword>
<evidence type="ECO:0000313" key="2">
    <source>
        <dbReference type="EMBL" id="MFE3869035.1"/>
    </source>
</evidence>
<proteinExistence type="predicted"/>
<accession>A0ABW6HYE1</accession>
<organism evidence="2 3">
    <name type="scientific">Flavobacterium xylosi</name>
    <dbReference type="NCBI Taxonomy" id="3230415"/>
    <lineage>
        <taxon>Bacteria</taxon>
        <taxon>Pseudomonadati</taxon>
        <taxon>Bacteroidota</taxon>
        <taxon>Flavobacteriia</taxon>
        <taxon>Flavobacteriales</taxon>
        <taxon>Flavobacteriaceae</taxon>
        <taxon>Flavobacterium</taxon>
    </lineage>
</organism>
<sequence length="141" mass="16113">MVLVLKRTYFPEGTQGVLEWNGTIVCYTIELPWLGNQKRISCIPEGDYVLQKRFSPKFHWHLHLMNVPGRDLILIHPANDAKTELLGCIATVTLHTGIGKGSSSRKALEKLKAVVYKVMTYNEEVKIRIQTNPLKPLRMTR</sequence>
<feature type="domain" description="DUF5675" evidence="1">
    <location>
        <begin position="5"/>
        <end position="116"/>
    </location>
</feature>
<evidence type="ECO:0000313" key="3">
    <source>
        <dbReference type="Proteomes" id="UP001600109"/>
    </source>
</evidence>
<dbReference type="InterPro" id="IPR043732">
    <property type="entry name" value="DUF5675"/>
</dbReference>
<dbReference type="RefSeq" id="WP_379855644.1">
    <property type="nucleotide sequence ID" value="NZ_JBHZPZ010000017.1"/>
</dbReference>
<gene>
    <name evidence="2" type="ORF">ACFX5E_13280</name>
</gene>
<dbReference type="Pfam" id="PF18925">
    <property type="entry name" value="DUF5675"/>
    <property type="match status" value="1"/>
</dbReference>
<comment type="caution">
    <text evidence="2">The sequence shown here is derived from an EMBL/GenBank/DDBJ whole genome shotgun (WGS) entry which is preliminary data.</text>
</comment>
<dbReference type="Proteomes" id="UP001600109">
    <property type="component" value="Unassembled WGS sequence"/>
</dbReference>
<protein>
    <submittedName>
        <fullName evidence="2">DUF5675 family protein</fullName>
    </submittedName>
</protein>
<dbReference type="EMBL" id="JBHZPZ010000017">
    <property type="protein sequence ID" value="MFE3869035.1"/>
    <property type="molecule type" value="Genomic_DNA"/>
</dbReference>
<name>A0ABW6HYE1_9FLAO</name>
<evidence type="ECO:0000259" key="1">
    <source>
        <dbReference type="Pfam" id="PF18925"/>
    </source>
</evidence>